<dbReference type="Pfam" id="PF01663">
    <property type="entry name" value="Phosphodiest"/>
    <property type="match status" value="1"/>
</dbReference>
<name>A0A7S9QE24_9RHOB</name>
<dbReference type="InterPro" id="IPR017850">
    <property type="entry name" value="Alkaline_phosphatase_core_sf"/>
</dbReference>
<protein>
    <submittedName>
        <fullName evidence="1">Alkaline phosphatase family protein</fullName>
    </submittedName>
</protein>
<dbReference type="SUPFAM" id="SSF53649">
    <property type="entry name" value="Alkaline phosphatase-like"/>
    <property type="match status" value="1"/>
</dbReference>
<evidence type="ECO:0000313" key="2">
    <source>
        <dbReference type="Proteomes" id="UP000594800"/>
    </source>
</evidence>
<accession>A0A7S9QE24</accession>
<sequence>MIILVVFDGLRRDMATDANTPTLARLLREGADFPDARSVFPTMTRVNSAAMASGCVPARTGIVANQFFDPAVFPDRLVHTGMIPDVEAAMRAYADRFVEPDSLGDILARHGKRLAVLTTASGGTTRMLNPRVATNGGLSLCLRDWESSRPRPEACAIHDRFGPPPGIDLPATALTERLGDIFVDYVLPEIAPDVAILWFGDPDYTFHYAGLGSPRSITAMQAVDAQLARIVEAAPDSRIVVASDHGHVNTAEHLAAEDHLRAAGFDLAPTAVGPSGAALQVGGASGDIADLAAFLQEQDWCGAIFTKDALAGTFDRALILNDHPRTPDLLYTLASTDAPGPHGIPGTTRFVGSELKEKGSTHGGLHRFETNTVLGLHGPGIRQTTSDLPCGVIDVAPTILHLLGLDAPEMSGRVLTEAFGQSPADPEDETFASRAGTLHRRRIGRHIYLREFRPA</sequence>
<reference evidence="1 2" key="1">
    <citation type="submission" date="2020-11" db="EMBL/GenBank/DDBJ databases">
        <title>Description of Pontivivens ytuae sp. nov. isolated from deep sea sediment of Mariana Trench.</title>
        <authorList>
            <person name="Wang Z."/>
            <person name="Sun Q.-L."/>
            <person name="Xu X.-D."/>
            <person name="Tang Y.-Z."/>
            <person name="Zhang J."/>
        </authorList>
    </citation>
    <scope>NUCLEOTIDE SEQUENCE [LARGE SCALE GENOMIC DNA]</scope>
    <source>
        <strain evidence="1 2">MT2928</strain>
    </source>
</reference>
<gene>
    <name evidence="1" type="ORF">I0K15_04095</name>
</gene>
<dbReference type="PANTHER" id="PTHR10151:SF120">
    <property type="entry name" value="BIS(5'-ADENOSYL)-TRIPHOSPHATASE"/>
    <property type="match status" value="1"/>
</dbReference>
<proteinExistence type="predicted"/>
<keyword evidence="2" id="KW-1185">Reference proteome</keyword>
<dbReference type="GO" id="GO:0016787">
    <property type="term" value="F:hydrolase activity"/>
    <property type="evidence" value="ECO:0007669"/>
    <property type="project" value="UniProtKB-ARBA"/>
</dbReference>
<dbReference type="PANTHER" id="PTHR10151">
    <property type="entry name" value="ECTONUCLEOTIDE PYROPHOSPHATASE/PHOSPHODIESTERASE"/>
    <property type="match status" value="1"/>
</dbReference>
<dbReference type="Proteomes" id="UP000594800">
    <property type="component" value="Chromosome"/>
</dbReference>
<dbReference type="AlphaFoldDB" id="A0A7S9QE24"/>
<evidence type="ECO:0000313" key="1">
    <source>
        <dbReference type="EMBL" id="QPH54952.1"/>
    </source>
</evidence>
<dbReference type="EMBL" id="CP064942">
    <property type="protein sequence ID" value="QPH54952.1"/>
    <property type="molecule type" value="Genomic_DNA"/>
</dbReference>
<dbReference type="Gene3D" id="3.40.720.10">
    <property type="entry name" value="Alkaline Phosphatase, subunit A"/>
    <property type="match status" value="2"/>
</dbReference>
<organism evidence="1 2">
    <name type="scientific">Pontivivens ytuae</name>
    <dbReference type="NCBI Taxonomy" id="2789856"/>
    <lineage>
        <taxon>Bacteria</taxon>
        <taxon>Pseudomonadati</taxon>
        <taxon>Pseudomonadota</taxon>
        <taxon>Alphaproteobacteria</taxon>
        <taxon>Rhodobacterales</taxon>
        <taxon>Paracoccaceae</taxon>
        <taxon>Pontivivens</taxon>
    </lineage>
</organism>
<dbReference type="KEGG" id="poz:I0K15_04095"/>
<dbReference type="RefSeq" id="WP_196104152.1">
    <property type="nucleotide sequence ID" value="NZ_CP064942.1"/>
</dbReference>
<dbReference type="GO" id="GO:0005773">
    <property type="term" value="C:vacuole"/>
    <property type="evidence" value="ECO:0007669"/>
    <property type="project" value="TreeGrafter"/>
</dbReference>
<dbReference type="InterPro" id="IPR002591">
    <property type="entry name" value="Phosphodiest/P_Trfase"/>
</dbReference>